<keyword evidence="2" id="KW-0488">Methylation</keyword>
<keyword evidence="5" id="KW-0472">Membrane</keyword>
<protein>
    <submittedName>
        <fullName evidence="8">Methyl-accepting chemotaxis protein</fullName>
    </submittedName>
</protein>
<dbReference type="PRINTS" id="PR00260">
    <property type="entry name" value="CHEMTRNSDUCR"/>
</dbReference>
<reference evidence="8" key="1">
    <citation type="journal article" date="2004" name="Biosci. Biotechnol. Biochem.">
        <title>Divergent structures of carbazole degradative car operons isolated from gram-negative bacteria.</title>
        <authorList>
            <person name="Inoue K."/>
            <person name="Widada J."/>
            <person name="Nakai S."/>
            <person name="Endoh T."/>
            <person name="Urata M."/>
            <person name="Ashikawa Y."/>
            <person name="Shintani M."/>
            <person name="Saiki Y."/>
            <person name="Yoshida T."/>
            <person name="Habe H."/>
            <person name="Omori T."/>
            <person name="Nojiri H."/>
        </authorList>
    </citation>
    <scope>NUCLEOTIDE SEQUENCE</scope>
    <source>
        <strain evidence="8">J3</strain>
    </source>
</reference>
<name>Q84IH6_JANS3</name>
<dbReference type="InterPro" id="IPR004089">
    <property type="entry name" value="MCPsignal_dom"/>
</dbReference>
<evidence type="ECO:0000256" key="4">
    <source>
        <dbReference type="PROSITE-ProRule" id="PRU00284"/>
    </source>
</evidence>
<evidence type="ECO:0000259" key="6">
    <source>
        <dbReference type="PROSITE" id="PS50111"/>
    </source>
</evidence>
<dbReference type="GO" id="GO:0005886">
    <property type="term" value="C:plasma membrane"/>
    <property type="evidence" value="ECO:0007669"/>
    <property type="project" value="TreeGrafter"/>
</dbReference>
<dbReference type="PANTHER" id="PTHR43531">
    <property type="entry name" value="PROTEIN ICFG"/>
    <property type="match status" value="1"/>
</dbReference>
<gene>
    <name evidence="8" type="primary">ORFL2</name>
</gene>
<dbReference type="CDD" id="cd06225">
    <property type="entry name" value="HAMP"/>
    <property type="match status" value="1"/>
</dbReference>
<dbReference type="GO" id="GO:0006935">
    <property type="term" value="P:chemotaxis"/>
    <property type="evidence" value="ECO:0007669"/>
    <property type="project" value="InterPro"/>
</dbReference>
<evidence type="ECO:0000259" key="7">
    <source>
        <dbReference type="PROSITE" id="PS50885"/>
    </source>
</evidence>
<dbReference type="PROSITE" id="PS50885">
    <property type="entry name" value="HAMP"/>
    <property type="match status" value="1"/>
</dbReference>
<feature type="domain" description="HAMP" evidence="7">
    <location>
        <begin position="190"/>
        <end position="242"/>
    </location>
</feature>
<evidence type="ECO:0000256" key="3">
    <source>
        <dbReference type="ARBA" id="ARBA00029447"/>
    </source>
</evidence>
<dbReference type="Pfam" id="PF00015">
    <property type="entry name" value="MCPsignal"/>
    <property type="match status" value="1"/>
</dbReference>
<evidence type="ECO:0000256" key="5">
    <source>
        <dbReference type="SAM" id="Phobius"/>
    </source>
</evidence>
<evidence type="ECO:0000313" key="8">
    <source>
        <dbReference type="EMBL" id="BAC56752.1"/>
    </source>
</evidence>
<evidence type="ECO:0000256" key="1">
    <source>
        <dbReference type="ARBA" id="ARBA00004370"/>
    </source>
</evidence>
<proteinExistence type="inferred from homology"/>
<dbReference type="Gene3D" id="1.10.287.950">
    <property type="entry name" value="Methyl-accepting chemotaxis protein"/>
    <property type="match status" value="1"/>
</dbReference>
<evidence type="ECO:0000256" key="2">
    <source>
        <dbReference type="ARBA" id="ARBA00022481"/>
    </source>
</evidence>
<dbReference type="GO" id="GO:0004888">
    <property type="term" value="F:transmembrane signaling receptor activity"/>
    <property type="evidence" value="ECO:0007669"/>
    <property type="project" value="InterPro"/>
</dbReference>
<dbReference type="FunFam" id="1.10.287.950:FF:000001">
    <property type="entry name" value="Methyl-accepting chemotaxis sensory transducer"/>
    <property type="match status" value="1"/>
</dbReference>
<dbReference type="PANTHER" id="PTHR43531:SF14">
    <property type="entry name" value="METHYL-ACCEPTING CHEMOTAXIS PROTEIN I-RELATED"/>
    <property type="match status" value="1"/>
</dbReference>
<dbReference type="InterPro" id="IPR004090">
    <property type="entry name" value="Chemotax_Me-accpt_rcpt"/>
</dbReference>
<keyword evidence="4" id="KW-0807">Transducer</keyword>
<dbReference type="EMBL" id="AB095952">
    <property type="protein sequence ID" value="BAC56752.1"/>
    <property type="molecule type" value="Genomic_DNA"/>
</dbReference>
<organism evidence="8">
    <name type="scientific">Janthinobacterium sp. (strain J3)</name>
    <dbReference type="NCBI Taxonomy" id="213804"/>
    <lineage>
        <taxon>Bacteria</taxon>
        <taxon>Pseudomonadati</taxon>
        <taxon>Pseudomonadota</taxon>
        <taxon>Betaproteobacteria</taxon>
        <taxon>Burkholderiales</taxon>
        <taxon>Oxalobacteraceae</taxon>
        <taxon>Janthinobacterium</taxon>
    </lineage>
</organism>
<feature type="transmembrane region" description="Helical" evidence="5">
    <location>
        <begin position="166"/>
        <end position="188"/>
    </location>
</feature>
<dbReference type="AlphaFoldDB" id="Q84IH6"/>
<dbReference type="Pfam" id="PF00672">
    <property type="entry name" value="HAMP"/>
    <property type="match status" value="1"/>
</dbReference>
<dbReference type="SUPFAM" id="SSF58104">
    <property type="entry name" value="Methyl-accepting chemotaxis protein (MCP) signaling domain"/>
    <property type="match status" value="1"/>
</dbReference>
<dbReference type="GO" id="GO:0007165">
    <property type="term" value="P:signal transduction"/>
    <property type="evidence" value="ECO:0007669"/>
    <property type="project" value="UniProtKB-KW"/>
</dbReference>
<comment type="similarity">
    <text evidence="3">Belongs to the methyl-accepting chemotaxis (MCP) protein family.</text>
</comment>
<dbReference type="InterPro" id="IPR051310">
    <property type="entry name" value="MCP_chemotaxis"/>
</dbReference>
<accession>Q84IH6</accession>
<dbReference type="CDD" id="cd11386">
    <property type="entry name" value="MCP_signal"/>
    <property type="match status" value="1"/>
</dbReference>
<dbReference type="SMART" id="SM00304">
    <property type="entry name" value="HAMP"/>
    <property type="match status" value="1"/>
</dbReference>
<sequence>MVLMVIIGNGLNAKNKQKLLHELEVSNKKAIRLGVMKSALTEKSVVMRMISRQSDIENVQNMNARVAEENIRYSVANDELIALGLNEREKSIIDHISQLDTEALSYFEKVTKQILASDVEGAEKTISTNIEGLVQSAWAEMDKLVALQFSSASDILAASVVDDDRLMVITAFIGTICLLIGCAFAWIITRSITKPLDDAVKFASLVATGDLTAKIDERSEDEIGQLSNALRQMNESLSKIVHSVRTGTESFATASRQIASGNTDLSSRTESQASSLQETASSMEELTSAVRMNDANARQAKLLVHSASTVAIRGGDLVEQVVQNMGSIKESSRKIVDIIGVIDGISFQTNILALNAAVEAACAGEQGKGFAVVATEVLELSRRSSDAAKQIRELINDSVEKVAAGSKLVDEAGKTMGEIVTSVKHVAHIMTEITTASSEQRDGIEQINQAISQMDEMTQQNSALVDEAAAAAVSLQHESIRLAEAVSVFKLNTFKPVPVGWSLNRQSLPH</sequence>
<feature type="domain" description="Methyl-accepting transducer" evidence="6">
    <location>
        <begin position="247"/>
        <end position="476"/>
    </location>
</feature>
<dbReference type="PROSITE" id="PS50111">
    <property type="entry name" value="CHEMOTAXIS_TRANSDUC_2"/>
    <property type="match status" value="1"/>
</dbReference>
<dbReference type="InterPro" id="IPR003660">
    <property type="entry name" value="HAMP_dom"/>
</dbReference>
<dbReference type="SMART" id="SM00283">
    <property type="entry name" value="MA"/>
    <property type="match status" value="1"/>
</dbReference>
<keyword evidence="5" id="KW-1133">Transmembrane helix</keyword>
<keyword evidence="5" id="KW-0812">Transmembrane</keyword>
<comment type="subcellular location">
    <subcellularLocation>
        <location evidence="1">Membrane</location>
    </subcellularLocation>
</comment>